<accession>A0A7E4VW22</accession>
<evidence type="ECO:0000313" key="5">
    <source>
        <dbReference type="Proteomes" id="UP000492821"/>
    </source>
</evidence>
<dbReference type="Pfam" id="PF03178">
    <property type="entry name" value="CPSF_A"/>
    <property type="match status" value="1"/>
</dbReference>
<dbReference type="Proteomes" id="UP000492821">
    <property type="component" value="Unassembled WGS sequence"/>
</dbReference>
<keyword evidence="2" id="KW-0539">Nucleus</keyword>
<dbReference type="GO" id="GO:0005634">
    <property type="term" value="C:nucleus"/>
    <property type="evidence" value="ECO:0007669"/>
    <property type="project" value="UniProtKB-SubCell"/>
</dbReference>
<evidence type="ECO:0000259" key="3">
    <source>
        <dbReference type="Pfam" id="PF03178"/>
    </source>
</evidence>
<dbReference type="InterPro" id="IPR015943">
    <property type="entry name" value="WD40/YVTN_repeat-like_dom_sf"/>
</dbReference>
<name>A0A7E4VW22_PANRE</name>
<protein>
    <submittedName>
        <fullName evidence="6">MMS1_N domain-containing protein</fullName>
    </submittedName>
</protein>
<dbReference type="InterPro" id="IPR018846">
    <property type="entry name" value="Beta-prop_RSE1/DDB1/CPSF1_1st"/>
</dbReference>
<dbReference type="InterPro" id="IPR004871">
    <property type="entry name" value="RSE1/DDB1/CPSF1_C"/>
</dbReference>
<sequence>MSIYVGTALQPSRINLCVYGHFLNNEQKHVINVRDNRLEICDYNSMAMPPLRIVKEICLSARVVAAVEVKLTPTSTLSSLALLTSKDQLCIYSFLPDGSATVNAFCMLQTGTGLLKSNSTAIIMAALDHDAVVIHNIPGCLEIVQWHVNKKGEMVYEVRPYRRDNAAYHLVKLPNTDNHFAVVEREGNAYNCRILCENPSFNRLDEIFGPIDVSCDIMQLIPIENGVLAVSASRYTLMLEEKTEEQPNGVFRYNAVVGRSKAFAAHCALDAPNRWLIIEETGDIYVLALDYDERYNTDIQLDYVGMGPCPERVTILEDGHFFICGLGGDHNLIRITQSEINGFEVAVNQVIHHMGPILDMVTIENRSDTKLVTATGAGKHGSFRIVKNCISVRILGHHKFNVVPKVFSLTFLDAPTSLFAFWLEEKTGFLKVDHKAKKSVFYGDNAVSKFPALGSLEDTFYAGVIEPNYYILLRREFNGVIICADTGEEFAEIPRAFCGHATRYGDIVIAIENRVEWYKFDPVEHQLIKLASQTFPECVDSCTFADPEDQSSGLCFISLHRRKTLFVMELRHNNLNDPEEAQISLKLKAKVPILKSKVVIDAVLATFNSGQSYVVLAMDDGSIDFHKFDIETGEVGPRESLNIGMRPPKFCKTYVQGQLHLLMCSDQTTAMRCDRKTVTFCNVDIKEVGFVLPLGLTTDPLKNNKLIYHSENSIQLGSFVNKQRMTTQTIPIEETIDQFIYNKNLNIIVAATNRVDTVIVRKGAAEIVTPADTVCTKFETPKDVIKPLVKPEFEYPPSITGVKTVYAERRFSICVFCADRIRLLDVLRLHRFEEVTALTTGTIGDREYLLVATQFLVPGVEHSDNCRILIYRLGDISREDTPSVLTYLIDRPIRTRVFAATFVDDRFCVFTESNSLEFYYSVDNNTIEQMNNVHVGHFIHVASAVYSDQGRQLAVSDIVSSTALVNNCASKWGPVAVVRHPDVRCLTAMNFVGKNAVIGVDSQFVLTAMQYLTPEESKHGCEEFDIMGDYYMGDVVNAIRPGIPFLPSYAQPKGMTTFQRTWCSTGGGVGVIIGIDEDVFEFLKDVELKLDEVMNLPSKHVAYRAGIFDYENSKVLDGDFLQNILEYDDPDVALKGLEVPDSLRERNPGVPAGLLAFFYMKQLWAFH</sequence>
<comment type="subcellular location">
    <subcellularLocation>
        <location evidence="1">Nucleus</location>
    </subcellularLocation>
</comment>
<proteinExistence type="predicted"/>
<evidence type="ECO:0000256" key="2">
    <source>
        <dbReference type="ARBA" id="ARBA00023242"/>
    </source>
</evidence>
<dbReference type="Pfam" id="PF10433">
    <property type="entry name" value="Beta-prop_RSE1_1st"/>
    <property type="match status" value="1"/>
</dbReference>
<keyword evidence="5" id="KW-1185">Reference proteome</keyword>
<dbReference type="InterPro" id="IPR050358">
    <property type="entry name" value="RSE1/DDB1/CFT1"/>
</dbReference>
<organism evidence="5 6">
    <name type="scientific">Panagrellus redivivus</name>
    <name type="common">Microworm</name>
    <dbReference type="NCBI Taxonomy" id="6233"/>
    <lineage>
        <taxon>Eukaryota</taxon>
        <taxon>Metazoa</taxon>
        <taxon>Ecdysozoa</taxon>
        <taxon>Nematoda</taxon>
        <taxon>Chromadorea</taxon>
        <taxon>Rhabditida</taxon>
        <taxon>Tylenchina</taxon>
        <taxon>Panagrolaimomorpha</taxon>
        <taxon>Panagrolaimoidea</taxon>
        <taxon>Panagrolaimidae</taxon>
        <taxon>Panagrellus</taxon>
    </lineage>
</organism>
<reference evidence="6" key="2">
    <citation type="submission" date="2020-10" db="UniProtKB">
        <authorList>
            <consortium name="WormBaseParasite"/>
        </authorList>
    </citation>
    <scope>IDENTIFICATION</scope>
</reference>
<dbReference type="Gene3D" id="2.130.10.10">
    <property type="entry name" value="YVTN repeat-like/Quinoprotein amine dehydrogenase"/>
    <property type="match status" value="3"/>
</dbReference>
<dbReference type="WBParaSite" id="Pan_g3870.t1">
    <property type="protein sequence ID" value="Pan_g3870.t1"/>
    <property type="gene ID" value="Pan_g3870"/>
</dbReference>
<dbReference type="GO" id="GO:0003676">
    <property type="term" value="F:nucleic acid binding"/>
    <property type="evidence" value="ECO:0007669"/>
    <property type="project" value="InterPro"/>
</dbReference>
<dbReference type="PANTHER" id="PTHR10644">
    <property type="entry name" value="DNA REPAIR/RNA PROCESSING CPSF FAMILY"/>
    <property type="match status" value="1"/>
</dbReference>
<evidence type="ECO:0000256" key="1">
    <source>
        <dbReference type="ARBA" id="ARBA00004123"/>
    </source>
</evidence>
<reference evidence="5" key="1">
    <citation type="journal article" date="2013" name="Genetics">
        <title>The draft genome and transcriptome of Panagrellus redivivus are shaped by the harsh demands of a free-living lifestyle.</title>
        <authorList>
            <person name="Srinivasan J."/>
            <person name="Dillman A.R."/>
            <person name="Macchietto M.G."/>
            <person name="Heikkinen L."/>
            <person name="Lakso M."/>
            <person name="Fracchia K.M."/>
            <person name="Antoshechkin I."/>
            <person name="Mortazavi A."/>
            <person name="Wong G."/>
            <person name="Sternberg P.W."/>
        </authorList>
    </citation>
    <scope>NUCLEOTIDE SEQUENCE [LARGE SCALE GENOMIC DNA]</scope>
    <source>
        <strain evidence="5">MT8872</strain>
    </source>
</reference>
<dbReference type="AlphaFoldDB" id="A0A7E4VW22"/>
<evidence type="ECO:0000313" key="6">
    <source>
        <dbReference type="WBParaSite" id="Pan_g3870.t1"/>
    </source>
</evidence>
<feature type="domain" description="RSE1/DDB1/CPSF1 first beta-propeller" evidence="4">
    <location>
        <begin position="217"/>
        <end position="339"/>
    </location>
</feature>
<evidence type="ECO:0000259" key="4">
    <source>
        <dbReference type="Pfam" id="PF10433"/>
    </source>
</evidence>
<feature type="domain" description="RSE1/DDB1/CPSF1 C-terminal" evidence="3">
    <location>
        <begin position="825"/>
        <end position="1125"/>
    </location>
</feature>